<protein>
    <submittedName>
        <fullName evidence="1">Uncharacterized protein</fullName>
    </submittedName>
</protein>
<gene>
    <name evidence="1" type="ORF">SAMN04488102_11711</name>
</gene>
<evidence type="ECO:0000313" key="1">
    <source>
        <dbReference type="EMBL" id="SFC66711.1"/>
    </source>
</evidence>
<dbReference type="AlphaFoldDB" id="A0A1I1L147"/>
<organism evidence="1 2">
    <name type="scientific">Alkalibacterium subtropicum</name>
    <dbReference type="NCBI Taxonomy" id="753702"/>
    <lineage>
        <taxon>Bacteria</taxon>
        <taxon>Bacillati</taxon>
        <taxon>Bacillota</taxon>
        <taxon>Bacilli</taxon>
        <taxon>Lactobacillales</taxon>
        <taxon>Carnobacteriaceae</taxon>
        <taxon>Alkalibacterium</taxon>
    </lineage>
</organism>
<dbReference type="EMBL" id="FOLT01000017">
    <property type="protein sequence ID" value="SFC66711.1"/>
    <property type="molecule type" value="Genomic_DNA"/>
</dbReference>
<dbReference type="RefSeq" id="WP_091531464.1">
    <property type="nucleotide sequence ID" value="NZ_FOLT01000017.1"/>
</dbReference>
<proteinExistence type="predicted"/>
<sequence>MRTIKQILLSTPMILVMLTVGYSSNNDSVEAAYKQLSSSEKAEVVDPEKATIKKVKPSALNKDGVMEYYLSDMVLESEEELYLVIFESENKDIVGNVEKLVNADDYNIVGFNLRD</sequence>
<name>A0A1I1L147_9LACT</name>
<evidence type="ECO:0000313" key="2">
    <source>
        <dbReference type="Proteomes" id="UP000199612"/>
    </source>
</evidence>
<reference evidence="2" key="1">
    <citation type="submission" date="2016-10" db="EMBL/GenBank/DDBJ databases">
        <authorList>
            <person name="Varghese N."/>
            <person name="Submissions S."/>
        </authorList>
    </citation>
    <scope>NUCLEOTIDE SEQUENCE [LARGE SCALE GENOMIC DNA]</scope>
    <source>
        <strain evidence="2">DSM 23664</strain>
    </source>
</reference>
<accession>A0A1I1L147</accession>
<dbReference type="Proteomes" id="UP000199612">
    <property type="component" value="Unassembled WGS sequence"/>
</dbReference>
<keyword evidence="2" id="KW-1185">Reference proteome</keyword>